<keyword evidence="2" id="KW-0547">Nucleotide-binding</keyword>
<sequence>MPLLETRALNKRFGGLHVTNNVDLALETGQVHCLIGPNGAGKSTLFRLILGEHPPSSGAILFAGEDITALKPFQRIRRGMSVKFQVPGIFKALSVRQNLEIAMQHHYDPASLSREIGALLDFLNLTADAGRLAGNLSHGQKQWLEIGMAVSLKPRLLLLDEPTAGMSPEETHATGEMVKRLNAEGMTVLAVEHDMAFVRQVADQVTVLHLGKVFAQGTIDAIVADERVAAIYLGQATAQEAAHDTSHAQTGGVHA</sequence>
<dbReference type="GO" id="GO:0005886">
    <property type="term" value="C:plasma membrane"/>
    <property type="evidence" value="ECO:0007669"/>
    <property type="project" value="TreeGrafter"/>
</dbReference>
<dbReference type="CDD" id="cd03219">
    <property type="entry name" value="ABC_Mj1267_LivG_branched"/>
    <property type="match status" value="1"/>
</dbReference>
<dbReference type="Proteomes" id="UP000533469">
    <property type="component" value="Unassembled WGS sequence"/>
</dbReference>
<reference evidence="5 6" key="1">
    <citation type="submission" date="2020-08" db="EMBL/GenBank/DDBJ databases">
        <title>Genomic Encyclopedia of Type Strains, Phase IV (KMG-IV): sequencing the most valuable type-strain genomes for metagenomic binning, comparative biology and taxonomic classification.</title>
        <authorList>
            <person name="Goeker M."/>
        </authorList>
    </citation>
    <scope>NUCLEOTIDE SEQUENCE [LARGE SCALE GENOMIC DNA]</scope>
    <source>
        <strain evidence="5 6">DSM 5895</strain>
    </source>
</reference>
<dbReference type="InterPro" id="IPR051120">
    <property type="entry name" value="ABC_AA/LPS_Transport"/>
</dbReference>
<accession>A0A839ZCQ0</accession>
<name>A0A839ZCQ0_9HYPH</name>
<comment type="caution">
    <text evidence="5">The sequence shown here is derived from an EMBL/GenBank/DDBJ whole genome shotgun (WGS) entry which is preliminary data.</text>
</comment>
<dbReference type="PANTHER" id="PTHR45772:SF8">
    <property type="entry name" value="HIGH-AFFINITY BRANCHED-CHAIN AMINO ACID TRANSPORT ATP-BINDING PROTEIN"/>
    <property type="match status" value="1"/>
</dbReference>
<keyword evidence="3 5" id="KW-0067">ATP-binding</keyword>
<dbReference type="GO" id="GO:0016887">
    <property type="term" value="F:ATP hydrolysis activity"/>
    <property type="evidence" value="ECO:0007669"/>
    <property type="project" value="InterPro"/>
</dbReference>
<dbReference type="InterPro" id="IPR003593">
    <property type="entry name" value="AAA+_ATPase"/>
</dbReference>
<dbReference type="RefSeq" id="WP_183190739.1">
    <property type="nucleotide sequence ID" value="NZ_JACICD010000006.1"/>
</dbReference>
<dbReference type="InterPro" id="IPR027417">
    <property type="entry name" value="P-loop_NTPase"/>
</dbReference>
<dbReference type="InterPro" id="IPR003439">
    <property type="entry name" value="ABC_transporter-like_ATP-bd"/>
</dbReference>
<evidence type="ECO:0000256" key="1">
    <source>
        <dbReference type="ARBA" id="ARBA00022448"/>
    </source>
</evidence>
<feature type="domain" description="ABC transporter" evidence="4">
    <location>
        <begin position="4"/>
        <end position="235"/>
    </location>
</feature>
<dbReference type="AlphaFoldDB" id="A0A839ZCQ0"/>
<dbReference type="EMBL" id="JACICD010000006">
    <property type="protein sequence ID" value="MBB3772571.1"/>
    <property type="molecule type" value="Genomic_DNA"/>
</dbReference>
<evidence type="ECO:0000313" key="6">
    <source>
        <dbReference type="Proteomes" id="UP000533469"/>
    </source>
</evidence>
<evidence type="ECO:0000259" key="4">
    <source>
        <dbReference type="PROSITE" id="PS50893"/>
    </source>
</evidence>
<dbReference type="PROSITE" id="PS50893">
    <property type="entry name" value="ABC_TRANSPORTER_2"/>
    <property type="match status" value="1"/>
</dbReference>
<keyword evidence="1" id="KW-0813">Transport</keyword>
<dbReference type="Pfam" id="PF00005">
    <property type="entry name" value="ABC_tran"/>
    <property type="match status" value="1"/>
</dbReference>
<proteinExistence type="predicted"/>
<evidence type="ECO:0000256" key="3">
    <source>
        <dbReference type="ARBA" id="ARBA00022840"/>
    </source>
</evidence>
<protein>
    <submittedName>
        <fullName evidence="5">Branched-chain amino acid transport system ATP-binding protein</fullName>
    </submittedName>
</protein>
<keyword evidence="6" id="KW-1185">Reference proteome</keyword>
<gene>
    <name evidence="5" type="ORF">FHS55_003192</name>
</gene>
<dbReference type="SUPFAM" id="SSF52540">
    <property type="entry name" value="P-loop containing nucleoside triphosphate hydrolases"/>
    <property type="match status" value="1"/>
</dbReference>
<organism evidence="5 6">
    <name type="scientific">Ancylobacter tetraedralis</name>
    <dbReference type="NCBI Taxonomy" id="217068"/>
    <lineage>
        <taxon>Bacteria</taxon>
        <taxon>Pseudomonadati</taxon>
        <taxon>Pseudomonadota</taxon>
        <taxon>Alphaproteobacteria</taxon>
        <taxon>Hyphomicrobiales</taxon>
        <taxon>Xanthobacteraceae</taxon>
        <taxon>Ancylobacter</taxon>
    </lineage>
</organism>
<dbReference type="Gene3D" id="3.40.50.300">
    <property type="entry name" value="P-loop containing nucleotide triphosphate hydrolases"/>
    <property type="match status" value="1"/>
</dbReference>
<dbReference type="GO" id="GO:0005524">
    <property type="term" value="F:ATP binding"/>
    <property type="evidence" value="ECO:0007669"/>
    <property type="project" value="UniProtKB-KW"/>
</dbReference>
<dbReference type="PANTHER" id="PTHR45772">
    <property type="entry name" value="CONSERVED COMPONENT OF ABC TRANSPORTER FOR NATURAL AMINO ACIDS-RELATED"/>
    <property type="match status" value="1"/>
</dbReference>
<evidence type="ECO:0000313" key="5">
    <source>
        <dbReference type="EMBL" id="MBB3772571.1"/>
    </source>
</evidence>
<evidence type="ECO:0000256" key="2">
    <source>
        <dbReference type="ARBA" id="ARBA00022741"/>
    </source>
</evidence>
<dbReference type="SMART" id="SM00382">
    <property type="entry name" value="AAA"/>
    <property type="match status" value="1"/>
</dbReference>